<dbReference type="RefSeq" id="WP_124080653.1">
    <property type="nucleotide sequence ID" value="NZ_UWPJ01000025.1"/>
</dbReference>
<dbReference type="GO" id="GO:0030976">
    <property type="term" value="F:thiamine pyrophosphate binding"/>
    <property type="evidence" value="ECO:0007669"/>
    <property type="project" value="InterPro"/>
</dbReference>
<dbReference type="Proteomes" id="UP000277294">
    <property type="component" value="Unassembled WGS sequence"/>
</dbReference>
<evidence type="ECO:0000313" key="7">
    <source>
        <dbReference type="EMBL" id="VCU71198.1"/>
    </source>
</evidence>
<gene>
    <name evidence="7" type="primary">ilvB_2</name>
    <name evidence="7" type="ORF">PIGHUM_03279</name>
</gene>
<evidence type="ECO:0000259" key="5">
    <source>
        <dbReference type="Pfam" id="PF02775"/>
    </source>
</evidence>
<sequence length="559" mass="58578">MPNANRITVGAAIAQFLENCGVKAAFGVISIHNMPILDAFGERGNIRFVMARGEAGATNMADAYARTTGGLGVTVTSTGTAAGNAAGSMVEAITAGTPLLHLTGQIDSPYLDQNLGFIHEANNQLDMLKAVSKAAFRIRTPETAMGIVKRAVQIAMTAPTGPVSIEIPIDVQAALIDAPADLTPLPVVPLAPAEAALDELASRLAGAKRPLLWLGGGARQAGEQVRRLVKLGFGVITSTQGRGVIPENDPACLGSFTVAKPVENLYQTVDALVVVGSRLRSNETLKYAVKLPATRYRIDADAQADGRAYSTDFFVNGDATLALEGLADRLEGRMAVDPAFIDDLQAAKRAAMARLRDDVGPYDRLIDTLQSVVGESFNWVRDVTLSNSIWGNRLPCLHDSKAGVHALGGGIGLGLAMGVGAAIGAAATGSGKKTFTLAGDGGFILNLGELATAVQEKADMLIILMNDQSYGVIKNIQDAVYGGRKHYVQLHTPDYALLTRSMGLGHAKVASLDQLEGAIKEGLVVEGPFIVELDMLSIGGFNTKFAGPPLKNTADKKEA</sequence>
<dbReference type="Pfam" id="PF02776">
    <property type="entry name" value="TPP_enzyme_N"/>
    <property type="match status" value="1"/>
</dbReference>
<dbReference type="Gene3D" id="3.40.50.970">
    <property type="match status" value="2"/>
</dbReference>
<dbReference type="GO" id="GO:0009097">
    <property type="term" value="P:isoleucine biosynthetic process"/>
    <property type="evidence" value="ECO:0007669"/>
    <property type="project" value="TreeGrafter"/>
</dbReference>
<dbReference type="Pfam" id="PF02775">
    <property type="entry name" value="TPP_enzyme_C"/>
    <property type="match status" value="1"/>
</dbReference>
<feature type="domain" description="Thiamine pyrophosphate enzyme TPP-binding" evidence="5">
    <location>
        <begin position="413"/>
        <end position="532"/>
    </location>
</feature>
<feature type="domain" description="Thiamine pyrophosphate enzyme N-terminal TPP-binding" evidence="6">
    <location>
        <begin position="8"/>
        <end position="115"/>
    </location>
</feature>
<evidence type="ECO:0000256" key="3">
    <source>
        <dbReference type="RuleBase" id="RU362132"/>
    </source>
</evidence>
<dbReference type="AlphaFoldDB" id="A0A3P4B6B6"/>
<dbReference type="CDD" id="cd07035">
    <property type="entry name" value="TPP_PYR_POX_like"/>
    <property type="match status" value="1"/>
</dbReference>
<evidence type="ECO:0000256" key="2">
    <source>
        <dbReference type="ARBA" id="ARBA00023052"/>
    </source>
</evidence>
<dbReference type="InterPro" id="IPR012000">
    <property type="entry name" value="Thiamin_PyroP_enz_cen_dom"/>
</dbReference>
<feature type="domain" description="Thiamine pyrophosphate enzyme central" evidence="4">
    <location>
        <begin position="197"/>
        <end position="326"/>
    </location>
</feature>
<dbReference type="InterPro" id="IPR045229">
    <property type="entry name" value="TPP_enz"/>
</dbReference>
<keyword evidence="8" id="KW-1185">Reference proteome</keyword>
<accession>A0A3P4B6B6</accession>
<evidence type="ECO:0000313" key="8">
    <source>
        <dbReference type="Proteomes" id="UP000277294"/>
    </source>
</evidence>
<keyword evidence="7" id="KW-0808">Transferase</keyword>
<dbReference type="InterPro" id="IPR029061">
    <property type="entry name" value="THDP-binding"/>
</dbReference>
<dbReference type="GO" id="GO:0005948">
    <property type="term" value="C:acetolactate synthase complex"/>
    <property type="evidence" value="ECO:0007669"/>
    <property type="project" value="TreeGrafter"/>
</dbReference>
<name>A0A3P4B6B6_9BURK</name>
<dbReference type="GO" id="GO:0050660">
    <property type="term" value="F:flavin adenine dinucleotide binding"/>
    <property type="evidence" value="ECO:0007669"/>
    <property type="project" value="TreeGrafter"/>
</dbReference>
<evidence type="ECO:0000256" key="1">
    <source>
        <dbReference type="ARBA" id="ARBA00007812"/>
    </source>
</evidence>
<dbReference type="InterPro" id="IPR012001">
    <property type="entry name" value="Thiamin_PyroP_enz_TPP-bd_dom"/>
</dbReference>
<dbReference type="EC" id="2.2.1.6" evidence="7"/>
<dbReference type="GO" id="GO:0003984">
    <property type="term" value="F:acetolactate synthase activity"/>
    <property type="evidence" value="ECO:0007669"/>
    <property type="project" value="UniProtKB-EC"/>
</dbReference>
<organism evidence="7 8">
    <name type="scientific">Pigmentiphaga humi</name>
    <dbReference type="NCBI Taxonomy" id="2478468"/>
    <lineage>
        <taxon>Bacteria</taxon>
        <taxon>Pseudomonadati</taxon>
        <taxon>Pseudomonadota</taxon>
        <taxon>Betaproteobacteria</taxon>
        <taxon>Burkholderiales</taxon>
        <taxon>Alcaligenaceae</taxon>
        <taxon>Pigmentiphaga</taxon>
    </lineage>
</organism>
<dbReference type="GO" id="GO:0009099">
    <property type="term" value="P:L-valine biosynthetic process"/>
    <property type="evidence" value="ECO:0007669"/>
    <property type="project" value="TreeGrafter"/>
</dbReference>
<evidence type="ECO:0000259" key="6">
    <source>
        <dbReference type="Pfam" id="PF02776"/>
    </source>
</evidence>
<dbReference type="CDD" id="cd00568">
    <property type="entry name" value="TPP_enzymes"/>
    <property type="match status" value="1"/>
</dbReference>
<proteinExistence type="inferred from homology"/>
<dbReference type="GO" id="GO:0000287">
    <property type="term" value="F:magnesium ion binding"/>
    <property type="evidence" value="ECO:0007669"/>
    <property type="project" value="InterPro"/>
</dbReference>
<protein>
    <submittedName>
        <fullName evidence="7">Acetolactate synthase isozyme 1 large subunit</fullName>
        <ecNumber evidence="7">2.2.1.6</ecNumber>
    </submittedName>
</protein>
<evidence type="ECO:0000259" key="4">
    <source>
        <dbReference type="Pfam" id="PF00205"/>
    </source>
</evidence>
<dbReference type="InterPro" id="IPR011766">
    <property type="entry name" value="TPP_enzyme_TPP-bd"/>
</dbReference>
<dbReference type="OrthoDB" id="8664451at2"/>
<dbReference type="PANTHER" id="PTHR18968:SF13">
    <property type="entry name" value="ACETOLACTATE SYNTHASE CATALYTIC SUBUNIT, MITOCHONDRIAL"/>
    <property type="match status" value="1"/>
</dbReference>
<dbReference type="InterPro" id="IPR029035">
    <property type="entry name" value="DHS-like_NAD/FAD-binding_dom"/>
</dbReference>
<comment type="similarity">
    <text evidence="1 3">Belongs to the TPP enzyme family.</text>
</comment>
<dbReference type="NCBIfam" id="NF005470">
    <property type="entry name" value="PRK07064.1"/>
    <property type="match status" value="1"/>
</dbReference>
<keyword evidence="2 3" id="KW-0786">Thiamine pyrophosphate</keyword>
<dbReference type="Gene3D" id="3.40.50.1220">
    <property type="entry name" value="TPP-binding domain"/>
    <property type="match status" value="1"/>
</dbReference>
<dbReference type="SUPFAM" id="SSF52467">
    <property type="entry name" value="DHS-like NAD/FAD-binding domain"/>
    <property type="match status" value="1"/>
</dbReference>
<reference evidence="7 8" key="1">
    <citation type="submission" date="2018-10" db="EMBL/GenBank/DDBJ databases">
        <authorList>
            <person name="Criscuolo A."/>
        </authorList>
    </citation>
    <scope>NUCLEOTIDE SEQUENCE [LARGE SCALE GENOMIC DNA]</scope>
    <source>
        <strain evidence="7">DnA1</strain>
    </source>
</reference>
<dbReference type="PANTHER" id="PTHR18968">
    <property type="entry name" value="THIAMINE PYROPHOSPHATE ENZYMES"/>
    <property type="match status" value="1"/>
</dbReference>
<dbReference type="Pfam" id="PF00205">
    <property type="entry name" value="TPP_enzyme_M"/>
    <property type="match status" value="1"/>
</dbReference>
<dbReference type="SUPFAM" id="SSF52518">
    <property type="entry name" value="Thiamin diphosphate-binding fold (THDP-binding)"/>
    <property type="match status" value="2"/>
</dbReference>
<dbReference type="EMBL" id="UWPJ01000025">
    <property type="protein sequence ID" value="VCU71198.1"/>
    <property type="molecule type" value="Genomic_DNA"/>
</dbReference>